<dbReference type="SMART" id="SM00220">
    <property type="entry name" value="S_TKc"/>
    <property type="match status" value="1"/>
</dbReference>
<dbReference type="Gramene" id="EFJ33797">
    <property type="protein sequence ID" value="EFJ33797"/>
    <property type="gene ID" value="SELMODRAFT_82767"/>
</dbReference>
<evidence type="ECO:0000259" key="14">
    <source>
        <dbReference type="PROSITE" id="PS50011"/>
    </source>
</evidence>
<keyword evidence="12" id="KW-0460">Magnesium</keyword>
<dbReference type="CDD" id="cd07852">
    <property type="entry name" value="STKc_MAPK15-like"/>
    <property type="match status" value="1"/>
</dbReference>
<feature type="domain" description="Protein kinase" evidence="14">
    <location>
        <begin position="13"/>
        <end position="304"/>
    </location>
</feature>
<sequence>MSEDVDKHVLRKYHVCQKLGKGAYGIVWKAFDRKTNDVVALKKIFDAFQNSTDAQRTFREVMFLQEINDHENVIKLTNVLKAENDRDLYLVFEYMETDLHAVIRANILEDVHKQYIMYQLFKSLKYLHSAGLLHRDIKPSNLLLDSDCRCKLADFGLARSVAQLKDDMGQAQVLTDYVATRWYRAPEILLGSTNYTFGVDMWSSGCILGELLNGKPVFPGASTMNQIEKVLDLIGKPASEDIAAFESPFAAAMIENMAITGPSRSFRKAFPSATPEAADLLRKLLHFNPQKRLTAEQALQHPYVAQFHNPREEPSCNRLIRIPIDDNHKFTIHEYRERLYAEIISRKKEIRKKARERERSLHREMSRMQSRRSSYHPRAS</sequence>
<comment type="activity regulation">
    <text evidence="12">Activated by threonine and tyrosine phosphorylation.</text>
</comment>
<dbReference type="PROSITE" id="PS50011">
    <property type="entry name" value="PROTEIN_KINASE_DOM"/>
    <property type="match status" value="1"/>
</dbReference>
<evidence type="ECO:0000256" key="4">
    <source>
        <dbReference type="ARBA" id="ARBA00022679"/>
    </source>
</evidence>
<dbReference type="Proteomes" id="UP000001514">
    <property type="component" value="Unassembled WGS sequence"/>
</dbReference>
<evidence type="ECO:0000256" key="8">
    <source>
        <dbReference type="ARBA" id="ARBA00047592"/>
    </source>
</evidence>
<dbReference type="GO" id="GO:0106310">
    <property type="term" value="F:protein serine kinase activity"/>
    <property type="evidence" value="ECO:0007669"/>
    <property type="project" value="RHEA"/>
</dbReference>
<evidence type="ECO:0000256" key="6">
    <source>
        <dbReference type="ARBA" id="ARBA00022777"/>
    </source>
</evidence>
<feature type="compositionally biased region" description="Basic residues" evidence="13">
    <location>
        <begin position="369"/>
        <end position="380"/>
    </location>
</feature>
<feature type="compositionally biased region" description="Basic and acidic residues" evidence="13">
    <location>
        <begin position="355"/>
        <end position="366"/>
    </location>
</feature>
<dbReference type="GO" id="GO:0004674">
    <property type="term" value="F:protein serine/threonine kinase activity"/>
    <property type="evidence" value="ECO:0000318"/>
    <property type="project" value="GO_Central"/>
</dbReference>
<evidence type="ECO:0000256" key="11">
    <source>
        <dbReference type="RuleBase" id="RU000304"/>
    </source>
</evidence>
<evidence type="ECO:0000256" key="10">
    <source>
        <dbReference type="PROSITE-ProRule" id="PRU10141"/>
    </source>
</evidence>
<keyword evidence="5 10" id="KW-0547">Nucleotide-binding</keyword>
<dbReference type="InterPro" id="IPR011009">
    <property type="entry name" value="Kinase-like_dom_sf"/>
</dbReference>
<evidence type="ECO:0000256" key="1">
    <source>
        <dbReference type="ARBA" id="ARBA00008832"/>
    </source>
</evidence>
<dbReference type="InterPro" id="IPR000719">
    <property type="entry name" value="Prot_kinase_dom"/>
</dbReference>
<dbReference type="InterPro" id="IPR008271">
    <property type="entry name" value="Ser/Thr_kinase_AS"/>
</dbReference>
<feature type="binding site" evidence="10">
    <location>
        <position position="42"/>
    </location>
    <ligand>
        <name>ATP</name>
        <dbReference type="ChEBI" id="CHEBI:30616"/>
    </ligand>
</feature>
<organism evidence="16">
    <name type="scientific">Selaginella moellendorffii</name>
    <name type="common">Spikemoss</name>
    <dbReference type="NCBI Taxonomy" id="88036"/>
    <lineage>
        <taxon>Eukaryota</taxon>
        <taxon>Viridiplantae</taxon>
        <taxon>Streptophyta</taxon>
        <taxon>Embryophyta</taxon>
        <taxon>Tracheophyta</taxon>
        <taxon>Lycopodiopsida</taxon>
        <taxon>Selaginellales</taxon>
        <taxon>Selaginellaceae</taxon>
        <taxon>Selaginella</taxon>
    </lineage>
</organism>
<proteinExistence type="inferred from homology"/>
<name>D8R0V8_SELML</name>
<dbReference type="InterPro" id="IPR003527">
    <property type="entry name" value="MAP_kinase_CS"/>
</dbReference>
<evidence type="ECO:0000256" key="7">
    <source>
        <dbReference type="ARBA" id="ARBA00022840"/>
    </source>
</evidence>
<keyword evidence="7 10" id="KW-0067">ATP-binding</keyword>
<evidence type="ECO:0000313" key="16">
    <source>
        <dbReference type="Proteomes" id="UP000001514"/>
    </source>
</evidence>
<accession>D8R0V8</accession>
<dbReference type="OMA" id="PDQEWTR"/>
<comment type="cofactor">
    <cofactor evidence="12">
        <name>Mg(2+)</name>
        <dbReference type="ChEBI" id="CHEBI:18420"/>
    </cofactor>
</comment>
<evidence type="ECO:0000256" key="13">
    <source>
        <dbReference type="SAM" id="MobiDB-lite"/>
    </source>
</evidence>
<evidence type="ECO:0000256" key="3">
    <source>
        <dbReference type="ARBA" id="ARBA00022527"/>
    </source>
</evidence>
<comment type="catalytic activity">
    <reaction evidence="8 12">
        <text>L-threonyl-[protein] + ATP = O-phospho-L-threonyl-[protein] + ADP + H(+)</text>
        <dbReference type="Rhea" id="RHEA:46608"/>
        <dbReference type="Rhea" id="RHEA-COMP:11060"/>
        <dbReference type="Rhea" id="RHEA-COMP:11605"/>
        <dbReference type="ChEBI" id="CHEBI:15378"/>
        <dbReference type="ChEBI" id="CHEBI:30013"/>
        <dbReference type="ChEBI" id="CHEBI:30616"/>
        <dbReference type="ChEBI" id="CHEBI:61977"/>
        <dbReference type="ChEBI" id="CHEBI:456216"/>
        <dbReference type="EC" id="2.7.11.24"/>
    </reaction>
</comment>
<dbReference type="EMBL" id="GL377570">
    <property type="protein sequence ID" value="EFJ33797.1"/>
    <property type="molecule type" value="Genomic_DNA"/>
</dbReference>
<dbReference type="GO" id="GO:0005737">
    <property type="term" value="C:cytoplasm"/>
    <property type="evidence" value="ECO:0000318"/>
    <property type="project" value="GO_Central"/>
</dbReference>
<keyword evidence="4 12" id="KW-0808">Transferase</keyword>
<dbReference type="Pfam" id="PF00069">
    <property type="entry name" value="Pkinase"/>
    <property type="match status" value="1"/>
</dbReference>
<dbReference type="FunFam" id="1.10.510.10:FF:000238">
    <property type="entry name" value="Mitogen-activated protein kinase"/>
    <property type="match status" value="1"/>
</dbReference>
<comment type="catalytic activity">
    <reaction evidence="9">
        <text>L-seryl-[protein] + ATP = O-phospho-L-seryl-[protein] + ADP + H(+)</text>
        <dbReference type="Rhea" id="RHEA:17989"/>
        <dbReference type="Rhea" id="RHEA-COMP:9863"/>
        <dbReference type="Rhea" id="RHEA-COMP:11604"/>
        <dbReference type="ChEBI" id="CHEBI:15378"/>
        <dbReference type="ChEBI" id="CHEBI:29999"/>
        <dbReference type="ChEBI" id="CHEBI:30616"/>
        <dbReference type="ChEBI" id="CHEBI:83421"/>
        <dbReference type="ChEBI" id="CHEBI:456216"/>
        <dbReference type="EC" id="2.7.11.24"/>
    </reaction>
</comment>
<dbReference type="eggNOG" id="KOG0660">
    <property type="taxonomic scope" value="Eukaryota"/>
</dbReference>
<dbReference type="KEGG" id="smo:SELMODRAFT_82767"/>
<dbReference type="AlphaFoldDB" id="D8R0V8"/>
<evidence type="ECO:0000256" key="2">
    <source>
        <dbReference type="ARBA" id="ARBA00012411"/>
    </source>
</evidence>
<dbReference type="GO" id="GO:0005634">
    <property type="term" value="C:nucleus"/>
    <property type="evidence" value="ECO:0000318"/>
    <property type="project" value="GO_Central"/>
</dbReference>
<evidence type="ECO:0000313" key="15">
    <source>
        <dbReference type="EMBL" id="EFJ33797.1"/>
    </source>
</evidence>
<dbReference type="FunFam" id="3.30.200.20:FF:000166">
    <property type="entry name" value="Mitogen-activated protein kinase"/>
    <property type="match status" value="1"/>
</dbReference>
<dbReference type="PROSITE" id="PS00107">
    <property type="entry name" value="PROTEIN_KINASE_ATP"/>
    <property type="match status" value="1"/>
</dbReference>
<dbReference type="InterPro" id="IPR050117">
    <property type="entry name" value="MAPK"/>
</dbReference>
<evidence type="ECO:0000256" key="5">
    <source>
        <dbReference type="ARBA" id="ARBA00022741"/>
    </source>
</evidence>
<comment type="similarity">
    <text evidence="1">Belongs to the protein kinase superfamily. CMGC Ser/Thr protein kinase family. MAP kinase subfamily.</text>
</comment>
<comment type="similarity">
    <text evidence="12">Belongs to the protein kinase superfamily. Ser/Thr protein kinase family. MAP kinase subfamily.</text>
</comment>
<dbReference type="PANTHER" id="PTHR24055">
    <property type="entry name" value="MITOGEN-ACTIVATED PROTEIN KINASE"/>
    <property type="match status" value="1"/>
</dbReference>
<dbReference type="InParanoid" id="D8R0V8"/>
<keyword evidence="16" id="KW-1185">Reference proteome</keyword>
<dbReference type="STRING" id="88036.D8R0V8"/>
<gene>
    <name evidence="15" type="ORF">SELMODRAFT_82767</name>
</gene>
<dbReference type="SUPFAM" id="SSF56112">
    <property type="entry name" value="Protein kinase-like (PK-like)"/>
    <property type="match status" value="1"/>
</dbReference>
<dbReference type="PROSITE" id="PS00108">
    <property type="entry name" value="PROTEIN_KINASE_ST"/>
    <property type="match status" value="1"/>
</dbReference>
<evidence type="ECO:0000256" key="12">
    <source>
        <dbReference type="RuleBase" id="RU361165"/>
    </source>
</evidence>
<keyword evidence="3 11" id="KW-0723">Serine/threonine-protein kinase</keyword>
<keyword evidence="6 12" id="KW-0418">Kinase</keyword>
<dbReference type="HOGENOM" id="CLU_000288_181_1_1"/>
<dbReference type="PROSITE" id="PS01351">
    <property type="entry name" value="MAPK"/>
    <property type="match status" value="1"/>
</dbReference>
<dbReference type="EC" id="2.7.11.24" evidence="2 12"/>
<dbReference type="GO" id="GO:0005524">
    <property type="term" value="F:ATP binding"/>
    <property type="evidence" value="ECO:0007669"/>
    <property type="project" value="UniProtKB-UniRule"/>
</dbReference>
<dbReference type="Gene3D" id="1.10.510.10">
    <property type="entry name" value="Transferase(Phosphotransferase) domain 1"/>
    <property type="match status" value="1"/>
</dbReference>
<feature type="region of interest" description="Disordered" evidence="13">
    <location>
        <begin position="351"/>
        <end position="380"/>
    </location>
</feature>
<evidence type="ECO:0000256" key="9">
    <source>
        <dbReference type="ARBA" id="ARBA00048312"/>
    </source>
</evidence>
<dbReference type="Gene3D" id="3.30.200.20">
    <property type="entry name" value="Phosphorylase Kinase, domain 1"/>
    <property type="match status" value="1"/>
</dbReference>
<dbReference type="GO" id="GO:0004707">
    <property type="term" value="F:MAP kinase activity"/>
    <property type="evidence" value="ECO:0007669"/>
    <property type="project" value="UniProtKB-EC"/>
</dbReference>
<dbReference type="InterPro" id="IPR017441">
    <property type="entry name" value="Protein_kinase_ATP_BS"/>
</dbReference>
<protein>
    <recommendedName>
        <fullName evidence="2 12">Mitogen-activated protein kinase</fullName>
        <ecNumber evidence="2 12">2.7.11.24</ecNumber>
    </recommendedName>
</protein>
<dbReference type="GO" id="GO:0035556">
    <property type="term" value="P:intracellular signal transduction"/>
    <property type="evidence" value="ECO:0000318"/>
    <property type="project" value="GO_Central"/>
</dbReference>
<reference evidence="15 16" key="1">
    <citation type="journal article" date="2011" name="Science">
        <title>The Selaginella genome identifies genetic changes associated with the evolution of vascular plants.</title>
        <authorList>
            <person name="Banks J.A."/>
            <person name="Nishiyama T."/>
            <person name="Hasebe M."/>
            <person name="Bowman J.L."/>
            <person name="Gribskov M."/>
            <person name="dePamphilis C."/>
            <person name="Albert V.A."/>
            <person name="Aono N."/>
            <person name="Aoyama T."/>
            <person name="Ambrose B.A."/>
            <person name="Ashton N.W."/>
            <person name="Axtell M.J."/>
            <person name="Barker E."/>
            <person name="Barker M.S."/>
            <person name="Bennetzen J.L."/>
            <person name="Bonawitz N.D."/>
            <person name="Chapple C."/>
            <person name="Cheng C."/>
            <person name="Correa L.G."/>
            <person name="Dacre M."/>
            <person name="DeBarry J."/>
            <person name="Dreyer I."/>
            <person name="Elias M."/>
            <person name="Engstrom E.M."/>
            <person name="Estelle M."/>
            <person name="Feng L."/>
            <person name="Finet C."/>
            <person name="Floyd S.K."/>
            <person name="Frommer W.B."/>
            <person name="Fujita T."/>
            <person name="Gramzow L."/>
            <person name="Gutensohn M."/>
            <person name="Harholt J."/>
            <person name="Hattori M."/>
            <person name="Heyl A."/>
            <person name="Hirai T."/>
            <person name="Hiwatashi Y."/>
            <person name="Ishikawa M."/>
            <person name="Iwata M."/>
            <person name="Karol K.G."/>
            <person name="Koehler B."/>
            <person name="Kolukisaoglu U."/>
            <person name="Kubo M."/>
            <person name="Kurata T."/>
            <person name="Lalonde S."/>
            <person name="Li K."/>
            <person name="Li Y."/>
            <person name="Litt A."/>
            <person name="Lyons E."/>
            <person name="Manning G."/>
            <person name="Maruyama T."/>
            <person name="Michael T.P."/>
            <person name="Mikami K."/>
            <person name="Miyazaki S."/>
            <person name="Morinaga S."/>
            <person name="Murata T."/>
            <person name="Mueller-Roeber B."/>
            <person name="Nelson D.R."/>
            <person name="Obara M."/>
            <person name="Oguri Y."/>
            <person name="Olmstead R.G."/>
            <person name="Onodera N."/>
            <person name="Petersen B.L."/>
            <person name="Pils B."/>
            <person name="Prigge M."/>
            <person name="Rensing S.A."/>
            <person name="Riano-Pachon D.M."/>
            <person name="Roberts A.W."/>
            <person name="Sato Y."/>
            <person name="Scheller H.V."/>
            <person name="Schulz B."/>
            <person name="Schulz C."/>
            <person name="Shakirov E.V."/>
            <person name="Shibagaki N."/>
            <person name="Shinohara N."/>
            <person name="Shippen D.E."/>
            <person name="Soerensen I."/>
            <person name="Sotooka R."/>
            <person name="Sugimoto N."/>
            <person name="Sugita M."/>
            <person name="Sumikawa N."/>
            <person name="Tanurdzic M."/>
            <person name="Theissen G."/>
            <person name="Ulvskov P."/>
            <person name="Wakazuki S."/>
            <person name="Weng J.K."/>
            <person name="Willats W.W."/>
            <person name="Wipf D."/>
            <person name="Wolf P.G."/>
            <person name="Yang L."/>
            <person name="Zimmer A.D."/>
            <person name="Zhu Q."/>
            <person name="Mitros T."/>
            <person name="Hellsten U."/>
            <person name="Loque D."/>
            <person name="Otillar R."/>
            <person name="Salamov A."/>
            <person name="Schmutz J."/>
            <person name="Shapiro H."/>
            <person name="Lindquist E."/>
            <person name="Lucas S."/>
            <person name="Rokhsar D."/>
            <person name="Grigoriev I.V."/>
        </authorList>
    </citation>
    <scope>NUCLEOTIDE SEQUENCE [LARGE SCALE GENOMIC DNA]</scope>
</reference>